<name>A0ABD3NMU9_9STRA</name>
<dbReference type="InterPro" id="IPR001623">
    <property type="entry name" value="DnaJ_domain"/>
</dbReference>
<dbReference type="SUPFAM" id="SSF48452">
    <property type="entry name" value="TPR-like"/>
    <property type="match status" value="1"/>
</dbReference>
<proteinExistence type="predicted"/>
<protein>
    <recommendedName>
        <fullName evidence="2">J domain-containing protein</fullName>
    </recommendedName>
</protein>
<dbReference type="InterPro" id="IPR011990">
    <property type="entry name" value="TPR-like_helical_dom_sf"/>
</dbReference>
<dbReference type="PANTHER" id="PTHR44200:SF1">
    <property type="entry name" value="DNAJ HOMOLOG SUBFAMILY C MEMBER 7"/>
    <property type="match status" value="1"/>
</dbReference>
<feature type="compositionally biased region" description="Low complexity" evidence="1">
    <location>
        <begin position="228"/>
        <end position="238"/>
    </location>
</feature>
<dbReference type="Pfam" id="PF00226">
    <property type="entry name" value="DnaJ"/>
    <property type="match status" value="1"/>
</dbReference>
<dbReference type="Proteomes" id="UP001530400">
    <property type="component" value="Unassembled WGS sequence"/>
</dbReference>
<feature type="region of interest" description="Disordered" evidence="1">
    <location>
        <begin position="727"/>
        <end position="800"/>
    </location>
</feature>
<reference evidence="3 4" key="1">
    <citation type="submission" date="2024-10" db="EMBL/GenBank/DDBJ databases">
        <title>Updated reference genomes for cyclostephanoid diatoms.</title>
        <authorList>
            <person name="Roberts W.R."/>
            <person name="Alverson A.J."/>
        </authorList>
    </citation>
    <scope>NUCLEOTIDE SEQUENCE [LARGE SCALE GENOMIC DNA]</scope>
    <source>
        <strain evidence="3 4">AJA010-31</strain>
    </source>
</reference>
<sequence length="893" mass="97614">MSGSVTSSRSHRSQSSQKSSSSHRSSKSARSHKSQSSQRSNKSSASAPPSLSSNASRRKSAANPNLDSIPEGLSNSANFSQSDSSLLPRQSSIRNRTASTASVRSSSFATVASSRSLYSTQTSSTSASAREKACDSLVLEASQHYTQGNYALTVLLYTQVLGMYASESGNPVEGGTEERVERRMGGWYVRRGEGMWKLAEEKEVFGVFGGEGVDTSFSKGGRRGGSVRGSSSVKSGMSKGEGGEGGGIYGAISRDARMALECERISGCKLTLNSGEPQEEGALVRAKALSLLGYSLLRRGIVEGVSDAFEGCIDVSKTYPQSKDFQNVTDIAKKGLSDLGRYEMLSTRLKKENKSRHNIFLHDLCDVLKISPASDKWNMEMVRFLTYQRRWFAVANYCERMACKVLEVEGIFEGDLKEFSANAGNSAELTPGFFEKTEEKREAGSDKMVLPSYLRMVSDKGAADVALRLPQVLLPIYLRSLRLEERLAAAHNATTALLEMGGWRKECADAKMTALQSTIKLKDEADEQFREGVFERAAELYEQCLKVEEEANPGGKLHAVLHSNRASCFSSLGQYDKAIVECSAALDIHSMFMKALLRRARCHAKAGDLAKSQEDFQRWNMLVEKARRQPYPAINIGPSCFFDMPSEVKSHDWNAVKSEMTELGISVSSPKMNGKKSLAFGGAISLSRLSSSGSRRGIIKSSSNKSAGSKKGLFSCCKKGAKNQVVDPLSNVSPKRPPVASEVQYDDTSSNSSSLNVPPPSSFRLHAPPPRRATSTTAPDPTTASDELQSRRPDPPSHNIIKLGDAGFQKILEPPTKIDVNVNYYETLDCGPTASSTEIKLAYHKLAKLYHPDRSTGSHEKFQEIRLAYEILGDEVLKTKYDKMRLGVYEPWC</sequence>
<feature type="compositionally biased region" description="Pro residues" evidence="1">
    <location>
        <begin position="757"/>
        <end position="771"/>
    </location>
</feature>
<evidence type="ECO:0000259" key="2">
    <source>
        <dbReference type="PROSITE" id="PS50076"/>
    </source>
</evidence>
<feature type="compositionally biased region" description="Low complexity" evidence="1">
    <location>
        <begin position="34"/>
        <end position="65"/>
    </location>
</feature>
<dbReference type="PROSITE" id="PS00636">
    <property type="entry name" value="DNAJ_1"/>
    <property type="match status" value="1"/>
</dbReference>
<dbReference type="EMBL" id="JALLPJ020001086">
    <property type="protein sequence ID" value="KAL3776684.1"/>
    <property type="molecule type" value="Genomic_DNA"/>
</dbReference>
<evidence type="ECO:0000313" key="3">
    <source>
        <dbReference type="EMBL" id="KAL3776684.1"/>
    </source>
</evidence>
<dbReference type="Gene3D" id="1.10.287.110">
    <property type="entry name" value="DnaJ domain"/>
    <property type="match status" value="1"/>
</dbReference>
<feature type="domain" description="J" evidence="2">
    <location>
        <begin position="823"/>
        <end position="885"/>
    </location>
</feature>
<dbReference type="PANTHER" id="PTHR44200">
    <property type="entry name" value="DNAJ HOMOLOG SUBFAMILY C MEMBER 7"/>
    <property type="match status" value="1"/>
</dbReference>
<dbReference type="SMART" id="SM00028">
    <property type="entry name" value="TPR"/>
    <property type="match status" value="4"/>
</dbReference>
<evidence type="ECO:0000256" key="1">
    <source>
        <dbReference type="SAM" id="MobiDB-lite"/>
    </source>
</evidence>
<feature type="compositionally biased region" description="Low complexity" evidence="1">
    <location>
        <begin position="96"/>
        <end position="105"/>
    </location>
</feature>
<keyword evidence="4" id="KW-1185">Reference proteome</keyword>
<dbReference type="InterPro" id="IPR018253">
    <property type="entry name" value="DnaJ_domain_CS"/>
</dbReference>
<evidence type="ECO:0000313" key="4">
    <source>
        <dbReference type="Proteomes" id="UP001530400"/>
    </source>
</evidence>
<accession>A0ABD3NMU9</accession>
<dbReference type="SUPFAM" id="SSF46565">
    <property type="entry name" value="Chaperone J-domain"/>
    <property type="match status" value="1"/>
</dbReference>
<feature type="compositionally biased region" description="Low complexity" evidence="1">
    <location>
        <begin position="73"/>
        <end position="87"/>
    </location>
</feature>
<feature type="compositionally biased region" description="Low complexity" evidence="1">
    <location>
        <begin position="772"/>
        <end position="786"/>
    </location>
</feature>
<feature type="region of interest" description="Disordered" evidence="1">
    <location>
        <begin position="219"/>
        <end position="242"/>
    </location>
</feature>
<dbReference type="CDD" id="cd06257">
    <property type="entry name" value="DnaJ"/>
    <property type="match status" value="1"/>
</dbReference>
<feature type="compositionally biased region" description="Basic residues" evidence="1">
    <location>
        <begin position="24"/>
        <end position="33"/>
    </location>
</feature>
<dbReference type="PROSITE" id="PS50076">
    <property type="entry name" value="DNAJ_2"/>
    <property type="match status" value="1"/>
</dbReference>
<dbReference type="SMART" id="SM00271">
    <property type="entry name" value="DnaJ"/>
    <property type="match status" value="1"/>
</dbReference>
<dbReference type="InterPro" id="IPR052758">
    <property type="entry name" value="SRC_co-chaperone"/>
</dbReference>
<dbReference type="PRINTS" id="PR00625">
    <property type="entry name" value="JDOMAIN"/>
</dbReference>
<dbReference type="Gene3D" id="1.25.40.10">
    <property type="entry name" value="Tetratricopeptide repeat domain"/>
    <property type="match status" value="1"/>
</dbReference>
<dbReference type="InterPro" id="IPR036869">
    <property type="entry name" value="J_dom_sf"/>
</dbReference>
<feature type="compositionally biased region" description="Low complexity" evidence="1">
    <location>
        <begin position="13"/>
        <end position="23"/>
    </location>
</feature>
<comment type="caution">
    <text evidence="3">The sequence shown here is derived from an EMBL/GenBank/DDBJ whole genome shotgun (WGS) entry which is preliminary data.</text>
</comment>
<gene>
    <name evidence="3" type="ORF">ACHAWO_003097</name>
</gene>
<dbReference type="InterPro" id="IPR019734">
    <property type="entry name" value="TPR_rpt"/>
</dbReference>
<feature type="region of interest" description="Disordered" evidence="1">
    <location>
        <begin position="1"/>
        <end position="105"/>
    </location>
</feature>
<dbReference type="AlphaFoldDB" id="A0ABD3NMU9"/>
<organism evidence="3 4">
    <name type="scientific">Cyclotella atomus</name>
    <dbReference type="NCBI Taxonomy" id="382360"/>
    <lineage>
        <taxon>Eukaryota</taxon>
        <taxon>Sar</taxon>
        <taxon>Stramenopiles</taxon>
        <taxon>Ochrophyta</taxon>
        <taxon>Bacillariophyta</taxon>
        <taxon>Coscinodiscophyceae</taxon>
        <taxon>Thalassiosirophycidae</taxon>
        <taxon>Stephanodiscales</taxon>
        <taxon>Stephanodiscaceae</taxon>
        <taxon>Cyclotella</taxon>
    </lineage>
</organism>